<name>A0A0C3L208_9AGAM</name>
<reference evidence="3 4" key="1">
    <citation type="submission" date="2014-04" db="EMBL/GenBank/DDBJ databases">
        <authorList>
            <consortium name="DOE Joint Genome Institute"/>
            <person name="Kuo A."/>
            <person name="Girlanda M."/>
            <person name="Perotto S."/>
            <person name="Kohler A."/>
            <person name="Nagy L.G."/>
            <person name="Floudas D."/>
            <person name="Copeland A."/>
            <person name="Barry K.W."/>
            <person name="Cichocki N."/>
            <person name="Veneault-Fourrey C."/>
            <person name="LaButti K."/>
            <person name="Lindquist E.A."/>
            <person name="Lipzen A."/>
            <person name="Lundell T."/>
            <person name="Morin E."/>
            <person name="Murat C."/>
            <person name="Sun H."/>
            <person name="Tunlid A."/>
            <person name="Henrissat B."/>
            <person name="Grigoriev I.V."/>
            <person name="Hibbett D.S."/>
            <person name="Martin F."/>
            <person name="Nordberg H.P."/>
            <person name="Cantor M.N."/>
            <person name="Hua S.X."/>
        </authorList>
    </citation>
    <scope>NUCLEOTIDE SEQUENCE [LARGE SCALE GENOMIC DNA]</scope>
    <source>
        <strain evidence="3 4">MUT 4182</strain>
    </source>
</reference>
<feature type="signal peptide" evidence="2">
    <location>
        <begin position="1"/>
        <end position="29"/>
    </location>
</feature>
<evidence type="ECO:0000256" key="1">
    <source>
        <dbReference type="SAM" id="Phobius"/>
    </source>
</evidence>
<proteinExistence type="predicted"/>
<feature type="transmembrane region" description="Helical" evidence="1">
    <location>
        <begin position="272"/>
        <end position="297"/>
    </location>
</feature>
<feature type="transmembrane region" description="Helical" evidence="1">
    <location>
        <begin position="204"/>
        <end position="225"/>
    </location>
</feature>
<keyword evidence="2" id="KW-0732">Signal</keyword>
<reference evidence="4" key="2">
    <citation type="submission" date="2015-01" db="EMBL/GenBank/DDBJ databases">
        <title>Evolutionary Origins and Diversification of the Mycorrhizal Mutualists.</title>
        <authorList>
            <consortium name="DOE Joint Genome Institute"/>
            <consortium name="Mycorrhizal Genomics Consortium"/>
            <person name="Kohler A."/>
            <person name="Kuo A."/>
            <person name="Nagy L.G."/>
            <person name="Floudas D."/>
            <person name="Copeland A."/>
            <person name="Barry K.W."/>
            <person name="Cichocki N."/>
            <person name="Veneault-Fourrey C."/>
            <person name="LaButti K."/>
            <person name="Lindquist E.A."/>
            <person name="Lipzen A."/>
            <person name="Lundell T."/>
            <person name="Morin E."/>
            <person name="Murat C."/>
            <person name="Riley R."/>
            <person name="Ohm R."/>
            <person name="Sun H."/>
            <person name="Tunlid A."/>
            <person name="Henrissat B."/>
            <person name="Grigoriev I.V."/>
            <person name="Hibbett D.S."/>
            <person name="Martin F."/>
        </authorList>
    </citation>
    <scope>NUCLEOTIDE SEQUENCE [LARGE SCALE GENOMIC DNA]</scope>
    <source>
        <strain evidence="4">MUT 4182</strain>
    </source>
</reference>
<feature type="chain" id="PRO_5002166514" description="TLC domain-containing protein" evidence="2">
    <location>
        <begin position="30"/>
        <end position="307"/>
    </location>
</feature>
<organism evidence="3 4">
    <name type="scientific">Tulasnella calospora MUT 4182</name>
    <dbReference type="NCBI Taxonomy" id="1051891"/>
    <lineage>
        <taxon>Eukaryota</taxon>
        <taxon>Fungi</taxon>
        <taxon>Dikarya</taxon>
        <taxon>Basidiomycota</taxon>
        <taxon>Agaricomycotina</taxon>
        <taxon>Agaricomycetes</taxon>
        <taxon>Cantharellales</taxon>
        <taxon>Tulasnellaceae</taxon>
        <taxon>Tulasnella</taxon>
    </lineage>
</organism>
<evidence type="ECO:0000256" key="2">
    <source>
        <dbReference type="SAM" id="SignalP"/>
    </source>
</evidence>
<accession>A0A0C3L208</accession>
<keyword evidence="4" id="KW-1185">Reference proteome</keyword>
<dbReference type="HOGENOM" id="CLU_059578_0_0_1"/>
<evidence type="ECO:0000313" key="3">
    <source>
        <dbReference type="EMBL" id="KIO27778.1"/>
    </source>
</evidence>
<dbReference type="EMBL" id="KN823003">
    <property type="protein sequence ID" value="KIO27778.1"/>
    <property type="molecule type" value="Genomic_DNA"/>
</dbReference>
<feature type="transmembrane region" description="Helical" evidence="1">
    <location>
        <begin position="147"/>
        <end position="171"/>
    </location>
</feature>
<evidence type="ECO:0000313" key="4">
    <source>
        <dbReference type="Proteomes" id="UP000054248"/>
    </source>
</evidence>
<dbReference type="STRING" id="1051891.A0A0C3L208"/>
<dbReference type="AlphaFoldDB" id="A0A0C3L208"/>
<keyword evidence="1" id="KW-0812">Transmembrane</keyword>
<keyword evidence="1" id="KW-1133">Transmembrane helix</keyword>
<dbReference type="Proteomes" id="UP000054248">
    <property type="component" value="Unassembled WGS sequence"/>
</dbReference>
<dbReference type="OrthoDB" id="4172404at2759"/>
<keyword evidence="1" id="KW-0472">Membrane</keyword>
<protein>
    <recommendedName>
        <fullName evidence="5">TLC domain-containing protein</fullName>
    </recommendedName>
</protein>
<sequence>MPRPNLSSLSLPLAHLLVLSAFAVVHALASPFPISSSSALPQRRADPDPQPCGFDGDDNTYGLGIRLGLYIQGLGTILSDFLEPGEAKKMKDVNLSFQLSVFGGLIYITITRGSTQAAGQLYAAEVLMMLHLCTKAVFDPNPDPSQALVAIHLVQFAFSLTMLSYTLWFLFIGMDQMAHPPCSRYAFVLAKVDMYHWYRLARKILAIIYTVLDTCGLVWTLRQLYTGAAKGNASLFPSSAPPPRRSLLGQFIVLAFIVTSTELLIRWNHIHNVYSVGGTGQLIPLIVSSMGFIPVVYKLFIKYVVTP</sequence>
<evidence type="ECO:0008006" key="5">
    <source>
        <dbReference type="Google" id="ProtNLM"/>
    </source>
</evidence>
<gene>
    <name evidence="3" type="ORF">M407DRAFT_22954</name>
</gene>
<feature type="transmembrane region" description="Helical" evidence="1">
    <location>
        <begin position="245"/>
        <end position="265"/>
    </location>
</feature>